<dbReference type="Gene3D" id="3.30.40.10">
    <property type="entry name" value="Zinc/RING finger domain, C3HC4 (zinc finger)"/>
    <property type="match status" value="1"/>
</dbReference>
<dbReference type="PANTHER" id="PTHR47162:SF10">
    <property type="entry name" value="METHYL-CPG-BINDING DOMAIN-CONTAINING PROTEIN 9 ISOFORM X1"/>
    <property type="match status" value="1"/>
</dbReference>
<dbReference type="CDD" id="cd15519">
    <property type="entry name" value="PHD1_Lid2p_like"/>
    <property type="match status" value="1"/>
</dbReference>
<comment type="caution">
    <text evidence="7">The sequence shown here is derived from an EMBL/GenBank/DDBJ whole genome shotgun (WGS) entry which is preliminary data.</text>
</comment>
<keyword evidence="3" id="KW-0862">Zinc</keyword>
<name>A0A9N8E4N1_9STRA</name>
<evidence type="ECO:0000256" key="5">
    <source>
        <dbReference type="SAM" id="MobiDB-lite"/>
    </source>
</evidence>
<dbReference type="InterPro" id="IPR019787">
    <property type="entry name" value="Znf_PHD-finger"/>
</dbReference>
<dbReference type="InterPro" id="IPR013083">
    <property type="entry name" value="Znf_RING/FYVE/PHD"/>
</dbReference>
<evidence type="ECO:0000256" key="2">
    <source>
        <dbReference type="ARBA" id="ARBA00022771"/>
    </source>
</evidence>
<dbReference type="Pfam" id="PF00628">
    <property type="entry name" value="PHD"/>
    <property type="match status" value="1"/>
</dbReference>
<dbReference type="InterPro" id="IPR001965">
    <property type="entry name" value="Znf_PHD"/>
</dbReference>
<keyword evidence="8" id="KW-1185">Reference proteome</keyword>
<dbReference type="OrthoDB" id="432829at2759"/>
<organism evidence="7 8">
    <name type="scientific">Seminavis robusta</name>
    <dbReference type="NCBI Taxonomy" id="568900"/>
    <lineage>
        <taxon>Eukaryota</taxon>
        <taxon>Sar</taxon>
        <taxon>Stramenopiles</taxon>
        <taxon>Ochrophyta</taxon>
        <taxon>Bacillariophyta</taxon>
        <taxon>Bacillariophyceae</taxon>
        <taxon>Bacillariophycidae</taxon>
        <taxon>Naviculales</taxon>
        <taxon>Naviculaceae</taxon>
        <taxon>Seminavis</taxon>
    </lineage>
</organism>
<dbReference type="PANTHER" id="PTHR47162">
    <property type="entry name" value="OS02G0192300 PROTEIN"/>
    <property type="match status" value="1"/>
</dbReference>
<dbReference type="InterPro" id="IPR011011">
    <property type="entry name" value="Znf_FYVE_PHD"/>
</dbReference>
<evidence type="ECO:0000313" key="8">
    <source>
        <dbReference type="Proteomes" id="UP001153069"/>
    </source>
</evidence>
<keyword evidence="1" id="KW-0479">Metal-binding</keyword>
<sequence length="407" mass="45769">MASKDGMFLEEEERRCLIRQLQAQGELSSNGRPTFSHASDGPRQGNDTGCLICVKDDDHNNLMLCEGCNDEYHTYCLDPPLAAVPEDDWFCDNCRAKTTRTATVKDDGFNDTVNALPREYTSRFGEVCFAHGGIGYGYWPSCVFDPRLTEGSARQTAKKNLGKKHIVYFFECQETPFAVLTSNKIVKWHEGLTENYHLGKTARAAGKQRALQFQQALQAAIVEEDKPLHMRLDWNGHAEDQPQLLPIPHKKKPKEATITSSEDHHNVMSPQRGKKKRTKSSKRHGKRKERKRGEKDAPLYCKVMKRGGRNNSKSYSNIGFVKVDSMEYSSFEDVRKAINDELVPDALAEGTNWKFHIATLGPVSMKQESSMGPVIPFLRSGMGGNSTKQGSVDDPIEVHIFEVGDKR</sequence>
<keyword evidence="2 4" id="KW-0863">Zinc-finger</keyword>
<evidence type="ECO:0000256" key="1">
    <source>
        <dbReference type="ARBA" id="ARBA00022723"/>
    </source>
</evidence>
<dbReference type="PROSITE" id="PS01359">
    <property type="entry name" value="ZF_PHD_1"/>
    <property type="match status" value="1"/>
</dbReference>
<evidence type="ECO:0000313" key="7">
    <source>
        <dbReference type="EMBL" id="CAB9514323.1"/>
    </source>
</evidence>
<feature type="domain" description="PHD-type" evidence="6">
    <location>
        <begin position="47"/>
        <end position="97"/>
    </location>
</feature>
<dbReference type="GO" id="GO:0008270">
    <property type="term" value="F:zinc ion binding"/>
    <property type="evidence" value="ECO:0007669"/>
    <property type="project" value="UniProtKB-KW"/>
</dbReference>
<dbReference type="Gene3D" id="2.30.30.140">
    <property type="match status" value="1"/>
</dbReference>
<dbReference type="InterPro" id="IPR000313">
    <property type="entry name" value="PWWP_dom"/>
</dbReference>
<dbReference type="PROSITE" id="PS50016">
    <property type="entry name" value="ZF_PHD_2"/>
    <property type="match status" value="1"/>
</dbReference>
<accession>A0A9N8E4N1</accession>
<proteinExistence type="predicted"/>
<evidence type="ECO:0000259" key="6">
    <source>
        <dbReference type="PROSITE" id="PS50016"/>
    </source>
</evidence>
<dbReference type="SUPFAM" id="SSF57903">
    <property type="entry name" value="FYVE/PHD zinc finger"/>
    <property type="match status" value="1"/>
</dbReference>
<evidence type="ECO:0000256" key="3">
    <source>
        <dbReference type="ARBA" id="ARBA00022833"/>
    </source>
</evidence>
<dbReference type="InterPro" id="IPR019786">
    <property type="entry name" value="Zinc_finger_PHD-type_CS"/>
</dbReference>
<dbReference type="EMBL" id="CAICTM010000645">
    <property type="protein sequence ID" value="CAB9514323.1"/>
    <property type="molecule type" value="Genomic_DNA"/>
</dbReference>
<feature type="region of interest" description="Disordered" evidence="5">
    <location>
        <begin position="239"/>
        <end position="299"/>
    </location>
</feature>
<protein>
    <submittedName>
        <fullName evidence="7">PHD and RING finger domain-containing protein 1</fullName>
    </submittedName>
</protein>
<feature type="compositionally biased region" description="Basic residues" evidence="5">
    <location>
        <begin position="272"/>
        <end position="290"/>
    </location>
</feature>
<dbReference type="SUPFAM" id="SSF63748">
    <property type="entry name" value="Tudor/PWWP/MBT"/>
    <property type="match status" value="1"/>
</dbReference>
<dbReference type="AlphaFoldDB" id="A0A9N8E4N1"/>
<gene>
    <name evidence="7" type="ORF">SEMRO_646_G180810.1</name>
</gene>
<evidence type="ECO:0000256" key="4">
    <source>
        <dbReference type="PROSITE-ProRule" id="PRU00146"/>
    </source>
</evidence>
<dbReference type="SMART" id="SM00249">
    <property type="entry name" value="PHD"/>
    <property type="match status" value="1"/>
</dbReference>
<reference evidence="7" key="1">
    <citation type="submission" date="2020-06" db="EMBL/GenBank/DDBJ databases">
        <authorList>
            <consortium name="Plant Systems Biology data submission"/>
        </authorList>
    </citation>
    <scope>NUCLEOTIDE SEQUENCE</scope>
    <source>
        <strain evidence="7">D6</strain>
    </source>
</reference>
<dbReference type="Pfam" id="PF00855">
    <property type="entry name" value="PWWP"/>
    <property type="match status" value="1"/>
</dbReference>
<dbReference type="Proteomes" id="UP001153069">
    <property type="component" value="Unassembled WGS sequence"/>
</dbReference>